<dbReference type="PROSITE" id="PS50977">
    <property type="entry name" value="HTH_TETR_2"/>
    <property type="match status" value="1"/>
</dbReference>
<dbReference type="InterPro" id="IPR015292">
    <property type="entry name" value="Tscrpt_reg_YbiH_C"/>
</dbReference>
<feature type="DNA-binding region" description="H-T-H motif" evidence="4">
    <location>
        <begin position="31"/>
        <end position="50"/>
    </location>
</feature>
<dbReference type="Pfam" id="PF09209">
    <property type="entry name" value="CecR_C"/>
    <property type="match status" value="1"/>
</dbReference>
<evidence type="ECO:0000256" key="2">
    <source>
        <dbReference type="ARBA" id="ARBA00023125"/>
    </source>
</evidence>
<dbReference type="InterPro" id="IPR050109">
    <property type="entry name" value="HTH-type_TetR-like_transc_reg"/>
</dbReference>
<dbReference type="PANTHER" id="PTHR30055:SF234">
    <property type="entry name" value="HTH-TYPE TRANSCRIPTIONAL REGULATOR BETI"/>
    <property type="match status" value="1"/>
</dbReference>
<dbReference type="SUPFAM" id="SSF48498">
    <property type="entry name" value="Tetracyclin repressor-like, C-terminal domain"/>
    <property type="match status" value="1"/>
</dbReference>
<dbReference type="Pfam" id="PF00440">
    <property type="entry name" value="TetR_N"/>
    <property type="match status" value="1"/>
</dbReference>
<proteinExistence type="predicted"/>
<dbReference type="Proteomes" id="UP000886657">
    <property type="component" value="Unassembled WGS sequence"/>
</dbReference>
<dbReference type="SUPFAM" id="SSF46689">
    <property type="entry name" value="Homeodomain-like"/>
    <property type="match status" value="1"/>
</dbReference>
<gene>
    <name evidence="6" type="ORF">IPP58_01865</name>
</gene>
<evidence type="ECO:0000259" key="5">
    <source>
        <dbReference type="PROSITE" id="PS50977"/>
    </source>
</evidence>
<organism evidence="6 7">
    <name type="scientific">Candidatus Geothrix skivensis</name>
    <dbReference type="NCBI Taxonomy" id="2954439"/>
    <lineage>
        <taxon>Bacteria</taxon>
        <taxon>Pseudomonadati</taxon>
        <taxon>Acidobacteriota</taxon>
        <taxon>Holophagae</taxon>
        <taxon>Holophagales</taxon>
        <taxon>Holophagaceae</taxon>
        <taxon>Geothrix</taxon>
    </lineage>
</organism>
<dbReference type="AlphaFoldDB" id="A0A9D7XK36"/>
<dbReference type="InterPro" id="IPR036271">
    <property type="entry name" value="Tet_transcr_reg_TetR-rel_C_sf"/>
</dbReference>
<protein>
    <submittedName>
        <fullName evidence="6">CerR family C-terminal domain-containing protein</fullName>
    </submittedName>
</protein>
<evidence type="ECO:0000313" key="7">
    <source>
        <dbReference type="Proteomes" id="UP000886657"/>
    </source>
</evidence>
<accession>A0A9D7XK36</accession>
<sequence length="224" mass="24485">MTPPTLTQDTRTRLIESAILHFAAKGFDGAGIREIARSANANSALVAYHFCGKEGLYMEALKALFSRKVSPVSLLADLPPPGSPGARKAALQGLQDYIRAFAAEIMACQGADPIDEAAMVLMTREMQSPREASSALLVEHIRPYVTYLTNCLQILRPDLDEDALFSMGVSIQGLMLHFRNSLGILRLIRGNPAYPEDLAKVIQHHVDFSLRGLGVPEAFPQVRN</sequence>
<comment type="caution">
    <text evidence="6">The sequence shown here is derived from an EMBL/GenBank/DDBJ whole genome shotgun (WGS) entry which is preliminary data.</text>
</comment>
<evidence type="ECO:0000256" key="3">
    <source>
        <dbReference type="ARBA" id="ARBA00023163"/>
    </source>
</evidence>
<dbReference type="Gene3D" id="1.10.357.10">
    <property type="entry name" value="Tetracycline Repressor, domain 2"/>
    <property type="match status" value="1"/>
</dbReference>
<dbReference type="PANTHER" id="PTHR30055">
    <property type="entry name" value="HTH-TYPE TRANSCRIPTIONAL REGULATOR RUTR"/>
    <property type="match status" value="1"/>
</dbReference>
<evidence type="ECO:0000256" key="4">
    <source>
        <dbReference type="PROSITE-ProRule" id="PRU00335"/>
    </source>
</evidence>
<keyword evidence="2 4" id="KW-0238">DNA-binding</keyword>
<keyword evidence="1" id="KW-0805">Transcription regulation</keyword>
<dbReference type="GO" id="GO:0000976">
    <property type="term" value="F:transcription cis-regulatory region binding"/>
    <property type="evidence" value="ECO:0007669"/>
    <property type="project" value="TreeGrafter"/>
</dbReference>
<evidence type="ECO:0000313" key="6">
    <source>
        <dbReference type="EMBL" id="MBK9795244.1"/>
    </source>
</evidence>
<dbReference type="Gene3D" id="1.10.10.60">
    <property type="entry name" value="Homeodomain-like"/>
    <property type="match status" value="1"/>
</dbReference>
<feature type="domain" description="HTH tetR-type" evidence="5">
    <location>
        <begin position="8"/>
        <end position="68"/>
    </location>
</feature>
<reference evidence="6" key="1">
    <citation type="submission" date="2020-10" db="EMBL/GenBank/DDBJ databases">
        <title>Connecting structure to function with the recovery of over 1000 high-quality activated sludge metagenome-assembled genomes encoding full-length rRNA genes using long-read sequencing.</title>
        <authorList>
            <person name="Singleton C.M."/>
            <person name="Petriglieri F."/>
            <person name="Kristensen J.M."/>
            <person name="Kirkegaard R.H."/>
            <person name="Michaelsen T.Y."/>
            <person name="Andersen M.H."/>
            <person name="Karst S.M."/>
            <person name="Dueholm M.S."/>
            <person name="Nielsen P.H."/>
            <person name="Albertsen M."/>
        </authorList>
    </citation>
    <scope>NUCLEOTIDE SEQUENCE</scope>
    <source>
        <strain evidence="6">Skiv_18-Q3-R9-52_MAXAC.067</strain>
    </source>
</reference>
<keyword evidence="3" id="KW-0804">Transcription</keyword>
<dbReference type="InterPro" id="IPR001647">
    <property type="entry name" value="HTH_TetR"/>
</dbReference>
<evidence type="ECO:0000256" key="1">
    <source>
        <dbReference type="ARBA" id="ARBA00023015"/>
    </source>
</evidence>
<dbReference type="GO" id="GO:0003700">
    <property type="term" value="F:DNA-binding transcription factor activity"/>
    <property type="evidence" value="ECO:0007669"/>
    <property type="project" value="TreeGrafter"/>
</dbReference>
<dbReference type="EMBL" id="JADKIO010000004">
    <property type="protein sequence ID" value="MBK9795244.1"/>
    <property type="molecule type" value="Genomic_DNA"/>
</dbReference>
<dbReference type="InterPro" id="IPR009057">
    <property type="entry name" value="Homeodomain-like_sf"/>
</dbReference>
<name>A0A9D7XK36_9BACT</name>